<feature type="region of interest" description="Disordered" evidence="1">
    <location>
        <begin position="145"/>
        <end position="199"/>
    </location>
</feature>
<accession>A0AAD6UT55</accession>
<dbReference type="Proteomes" id="UP001219525">
    <property type="component" value="Unassembled WGS sequence"/>
</dbReference>
<evidence type="ECO:0000313" key="2">
    <source>
        <dbReference type="EMBL" id="KAJ7193901.1"/>
    </source>
</evidence>
<keyword evidence="3" id="KW-1185">Reference proteome</keyword>
<dbReference type="EMBL" id="JARJCW010000103">
    <property type="protein sequence ID" value="KAJ7193901.1"/>
    <property type="molecule type" value="Genomic_DNA"/>
</dbReference>
<feature type="region of interest" description="Disordered" evidence="1">
    <location>
        <begin position="1"/>
        <end position="29"/>
    </location>
</feature>
<sequence>MAVLPACLSTGKMQTKGERKKPSPPPEPMSLPGMCPLFFVDAGNWQGQQKHDAGFLQHYAFNAELIPTASSAARQDGWRWDFERVATWQEVLERGRAHCQGHHHHADGFVRPSQAIVYEDEPLAAAAAHALGLPVQESNLDNLYASDDEPAIHPAPSRGTSLRPRGTSLVSDPPSPKVAGVSSDPETPPRPPMSSASAAQVRPIVRVPASTPTLWLNEYIKVVYAEGTEAVESLVRSRRGGVRSVTRRQAIEALSGLPGLPAESYMNERTSTLYVDGSEAIDALLACGESVRATTHEEGIQRLSARRV</sequence>
<dbReference type="AlphaFoldDB" id="A0AAD6UT55"/>
<evidence type="ECO:0000256" key="1">
    <source>
        <dbReference type="SAM" id="MobiDB-lite"/>
    </source>
</evidence>
<proteinExistence type="predicted"/>
<name>A0AAD6UT55_9AGAR</name>
<protein>
    <submittedName>
        <fullName evidence="2">Uncharacterized protein</fullName>
    </submittedName>
</protein>
<evidence type="ECO:0000313" key="3">
    <source>
        <dbReference type="Proteomes" id="UP001219525"/>
    </source>
</evidence>
<comment type="caution">
    <text evidence="2">The sequence shown here is derived from an EMBL/GenBank/DDBJ whole genome shotgun (WGS) entry which is preliminary data.</text>
</comment>
<organism evidence="2 3">
    <name type="scientific">Mycena pura</name>
    <dbReference type="NCBI Taxonomy" id="153505"/>
    <lineage>
        <taxon>Eukaryota</taxon>
        <taxon>Fungi</taxon>
        <taxon>Dikarya</taxon>
        <taxon>Basidiomycota</taxon>
        <taxon>Agaricomycotina</taxon>
        <taxon>Agaricomycetes</taxon>
        <taxon>Agaricomycetidae</taxon>
        <taxon>Agaricales</taxon>
        <taxon>Marasmiineae</taxon>
        <taxon>Mycenaceae</taxon>
        <taxon>Mycena</taxon>
    </lineage>
</organism>
<gene>
    <name evidence="2" type="ORF">GGX14DRAFT_576753</name>
</gene>
<reference evidence="2" key="1">
    <citation type="submission" date="2023-03" db="EMBL/GenBank/DDBJ databases">
        <title>Massive genome expansion in bonnet fungi (Mycena s.s.) driven by repeated elements and novel gene families across ecological guilds.</title>
        <authorList>
            <consortium name="Lawrence Berkeley National Laboratory"/>
            <person name="Harder C.B."/>
            <person name="Miyauchi S."/>
            <person name="Viragh M."/>
            <person name="Kuo A."/>
            <person name="Thoen E."/>
            <person name="Andreopoulos B."/>
            <person name="Lu D."/>
            <person name="Skrede I."/>
            <person name="Drula E."/>
            <person name="Henrissat B."/>
            <person name="Morin E."/>
            <person name="Kohler A."/>
            <person name="Barry K."/>
            <person name="LaButti K."/>
            <person name="Morin E."/>
            <person name="Salamov A."/>
            <person name="Lipzen A."/>
            <person name="Mereny Z."/>
            <person name="Hegedus B."/>
            <person name="Baldrian P."/>
            <person name="Stursova M."/>
            <person name="Weitz H."/>
            <person name="Taylor A."/>
            <person name="Grigoriev I.V."/>
            <person name="Nagy L.G."/>
            <person name="Martin F."/>
            <person name="Kauserud H."/>
        </authorList>
    </citation>
    <scope>NUCLEOTIDE SEQUENCE</scope>
    <source>
        <strain evidence="2">9144</strain>
    </source>
</reference>